<dbReference type="EMBL" id="UYWX01009524">
    <property type="protein sequence ID" value="VDM27872.1"/>
    <property type="molecule type" value="Genomic_DNA"/>
</dbReference>
<name>A0A0R3WYQ4_HYDTA</name>
<organism evidence="3">
    <name type="scientific">Hydatigena taeniaeformis</name>
    <name type="common">Feline tapeworm</name>
    <name type="synonym">Taenia taeniaeformis</name>
    <dbReference type="NCBI Taxonomy" id="6205"/>
    <lineage>
        <taxon>Eukaryota</taxon>
        <taxon>Metazoa</taxon>
        <taxon>Spiralia</taxon>
        <taxon>Lophotrochozoa</taxon>
        <taxon>Platyhelminthes</taxon>
        <taxon>Cestoda</taxon>
        <taxon>Eucestoda</taxon>
        <taxon>Cyclophyllidea</taxon>
        <taxon>Taeniidae</taxon>
        <taxon>Hydatigera</taxon>
    </lineage>
</organism>
<evidence type="ECO:0000313" key="2">
    <source>
        <dbReference type="Proteomes" id="UP000274429"/>
    </source>
</evidence>
<reference evidence="3" key="1">
    <citation type="submission" date="2017-02" db="UniProtKB">
        <authorList>
            <consortium name="WormBaseParasite"/>
        </authorList>
    </citation>
    <scope>IDENTIFICATION</scope>
</reference>
<dbReference type="Proteomes" id="UP000274429">
    <property type="component" value="Unassembled WGS sequence"/>
</dbReference>
<dbReference type="OrthoDB" id="10253982at2759"/>
<proteinExistence type="predicted"/>
<evidence type="ECO:0000313" key="1">
    <source>
        <dbReference type="EMBL" id="VDM27872.1"/>
    </source>
</evidence>
<sequence>MKVAVSKGPPFSPNATTFESQVGFWLLFQLVEHSAYAQLWRDTLSESLKSCCTGDLNGCNASNDPLLLVSVLRHLATDSLLLVGCLTERLHPVEFPSPSLSSLATPVEPATAPIIVPYVECAGGGGGGIGGGGCCGSTITVSVAGCHSSLGGPLSSEWCPPSFDSRPDLAAINASGCLWALHEIWQEVQESGQAGATTQMLNGYSGNGHPLLPSAMPPSPMRWVLCANLEASPTSPAYQIFRDGYPSDESIARLRAVRNIHLRNHDFLDAT</sequence>
<protein>
    <submittedName>
        <fullName evidence="1 3">Uncharacterized protein</fullName>
    </submittedName>
</protein>
<gene>
    <name evidence="1" type="ORF">TTAC_LOCUS5879</name>
</gene>
<dbReference type="STRING" id="6205.A0A0R3WYQ4"/>
<keyword evidence="2" id="KW-1185">Reference proteome</keyword>
<dbReference type="AlphaFoldDB" id="A0A0R3WYQ4"/>
<dbReference type="WBParaSite" id="TTAC_0000589401-mRNA-1">
    <property type="protein sequence ID" value="TTAC_0000589401-mRNA-1"/>
    <property type="gene ID" value="TTAC_0000589401"/>
</dbReference>
<evidence type="ECO:0000313" key="3">
    <source>
        <dbReference type="WBParaSite" id="TTAC_0000589401-mRNA-1"/>
    </source>
</evidence>
<reference evidence="1 2" key="2">
    <citation type="submission" date="2018-11" db="EMBL/GenBank/DDBJ databases">
        <authorList>
            <consortium name="Pathogen Informatics"/>
        </authorList>
    </citation>
    <scope>NUCLEOTIDE SEQUENCE [LARGE SCALE GENOMIC DNA]</scope>
</reference>
<accession>A0A0R3WYQ4</accession>